<dbReference type="AlphaFoldDB" id="A0A4U0EL10"/>
<protein>
    <submittedName>
        <fullName evidence="1">Uncharacterized protein</fullName>
    </submittedName>
</protein>
<organism evidence="1 2">
    <name type="scientific">Enterococcus hirae</name>
    <dbReference type="NCBI Taxonomy" id="1354"/>
    <lineage>
        <taxon>Bacteria</taxon>
        <taxon>Bacillati</taxon>
        <taxon>Bacillota</taxon>
        <taxon>Bacilli</taxon>
        <taxon>Lactobacillales</taxon>
        <taxon>Enterococcaceae</taxon>
        <taxon>Enterococcus</taxon>
    </lineage>
</organism>
<gene>
    <name evidence="1" type="ORF">NCTC12204_02235</name>
</gene>
<comment type="caution">
    <text evidence="1">The sequence shown here is derived from an EMBL/GenBank/DDBJ whole genome shotgun (WGS) entry which is preliminary data.</text>
</comment>
<name>A0A4U0EL10_ENTHR</name>
<evidence type="ECO:0000313" key="1">
    <source>
        <dbReference type="EMBL" id="VTQ67869.1"/>
    </source>
</evidence>
<accession>A0A4U0EL10</accession>
<dbReference type="EMBL" id="CABEEP010000001">
    <property type="protein sequence ID" value="VTQ67869.1"/>
    <property type="molecule type" value="Genomic_DNA"/>
</dbReference>
<reference evidence="1 2" key="1">
    <citation type="submission" date="2019-05" db="EMBL/GenBank/DDBJ databases">
        <authorList>
            <consortium name="Pathogen Informatics"/>
        </authorList>
    </citation>
    <scope>NUCLEOTIDE SEQUENCE [LARGE SCALE GENOMIC DNA]</scope>
    <source>
        <strain evidence="1 2">NCTC12204</strain>
    </source>
</reference>
<sequence>MEFNRSYPKLASFLKDHFAISRKSQQQSLWHWFTLILFGTFILATFTQQLLLLFSLILLVALIKGPGMILWGAIYAFLISLFPPLGIILSALFFLLNLSTFTKNWRVTLVAGFFYFYPATIMSLRTLSHLDNPWFLYSSLFAGLVLLHLMLKKLYQRYGIGRTIFWYIVSIPFTLLSFLLPTRLKERFKKIPSKK</sequence>
<dbReference type="Proteomes" id="UP000352698">
    <property type="component" value="Unassembled WGS sequence"/>
</dbReference>
<dbReference type="RefSeq" id="WP_010737165.1">
    <property type="nucleotide sequence ID" value="NZ_AP027299.1"/>
</dbReference>
<evidence type="ECO:0000313" key="2">
    <source>
        <dbReference type="Proteomes" id="UP000352698"/>
    </source>
</evidence>
<proteinExistence type="predicted"/>